<dbReference type="EC" id="2.7.7.7" evidence="2"/>
<dbReference type="PANTHER" id="PTHR11669">
    <property type="entry name" value="REPLICATION FACTOR C / DNA POLYMERASE III GAMMA-TAU SUBUNIT"/>
    <property type="match status" value="1"/>
</dbReference>
<feature type="compositionally biased region" description="Basic and acidic residues" evidence="9">
    <location>
        <begin position="552"/>
        <end position="572"/>
    </location>
</feature>
<accession>H1LEU0</accession>
<dbReference type="Proteomes" id="UP000005025">
    <property type="component" value="Unassembled WGS sequence"/>
</dbReference>
<dbReference type="InterPro" id="IPR003593">
    <property type="entry name" value="AAA+_ATPase"/>
</dbReference>
<dbReference type="GO" id="GO:0003677">
    <property type="term" value="F:DNA binding"/>
    <property type="evidence" value="ECO:0007669"/>
    <property type="project" value="InterPro"/>
</dbReference>
<proteinExistence type="inferred from homology"/>
<evidence type="ECO:0000313" key="11">
    <source>
        <dbReference type="EMBL" id="EHO52295.1"/>
    </source>
</evidence>
<dbReference type="FunFam" id="3.40.50.300:FF:000014">
    <property type="entry name" value="DNA polymerase III subunit gamma/tau"/>
    <property type="match status" value="1"/>
</dbReference>
<evidence type="ECO:0000256" key="1">
    <source>
        <dbReference type="ARBA" id="ARBA00006360"/>
    </source>
</evidence>
<evidence type="ECO:0000313" key="12">
    <source>
        <dbReference type="Proteomes" id="UP000005025"/>
    </source>
</evidence>
<keyword evidence="4" id="KW-0547">Nucleotide-binding</keyword>
<dbReference type="NCBIfam" id="NF004046">
    <property type="entry name" value="PRK05563.1"/>
    <property type="match status" value="1"/>
</dbReference>
<dbReference type="Gene3D" id="3.40.50.300">
    <property type="entry name" value="P-loop containing nucleotide triphosphate hydrolases"/>
    <property type="match status" value="1"/>
</dbReference>
<dbReference type="FunFam" id="1.10.8.60:FF:000013">
    <property type="entry name" value="DNA polymerase III subunit gamma/tau"/>
    <property type="match status" value="1"/>
</dbReference>
<dbReference type="PANTHER" id="PTHR11669:SF0">
    <property type="entry name" value="PROTEIN STICHEL-LIKE 2"/>
    <property type="match status" value="1"/>
</dbReference>
<reference evidence="11 12" key="1">
    <citation type="submission" date="2011-09" db="EMBL/GenBank/DDBJ databases">
        <authorList>
            <person name="Weinstock G."/>
            <person name="Sodergren E."/>
            <person name="Clifton S."/>
            <person name="Fulton L."/>
            <person name="Fulton B."/>
            <person name="Courtney L."/>
            <person name="Fronick C."/>
            <person name="Harrison M."/>
            <person name="Strong C."/>
            <person name="Farmer C."/>
            <person name="Delahaunty K."/>
            <person name="Markovic C."/>
            <person name="Hall O."/>
            <person name="Minx P."/>
            <person name="Tomlinson C."/>
            <person name="Mitreva M."/>
            <person name="Hou S."/>
            <person name="Chen J."/>
            <person name="Wollam A."/>
            <person name="Pepin K.H."/>
            <person name="Johnson M."/>
            <person name="Bhonagiri V."/>
            <person name="Zhang X."/>
            <person name="Suruliraj S."/>
            <person name="Warren W."/>
            <person name="Chinwalla A."/>
            <person name="Mardis E.R."/>
            <person name="Wilson R.K."/>
        </authorList>
    </citation>
    <scope>NUCLEOTIDE SEQUENCE [LARGE SCALE GENOMIC DNA]</scope>
    <source>
        <strain evidence="11 12">F0435</strain>
    </source>
</reference>
<evidence type="ECO:0000256" key="4">
    <source>
        <dbReference type="ARBA" id="ARBA00022741"/>
    </source>
</evidence>
<evidence type="ECO:0000256" key="7">
    <source>
        <dbReference type="ARBA" id="ARBA00022932"/>
    </source>
</evidence>
<dbReference type="CDD" id="cd00009">
    <property type="entry name" value="AAA"/>
    <property type="match status" value="1"/>
</dbReference>
<keyword evidence="3" id="KW-0479">Metal-binding</keyword>
<dbReference type="InterPro" id="IPR045085">
    <property type="entry name" value="HLD_clamp_pol_III_gamma_tau"/>
</dbReference>
<protein>
    <recommendedName>
        <fullName evidence="2">DNA-directed DNA polymerase</fullName>
        <ecNumber evidence="2">2.7.7.7</ecNumber>
    </recommendedName>
</protein>
<dbReference type="STRING" id="797516.HMPREF9104_01116"/>
<feature type="region of interest" description="Disordered" evidence="9">
    <location>
        <begin position="545"/>
        <end position="572"/>
    </location>
</feature>
<gene>
    <name evidence="11" type="ORF">HMPREF9104_01116</name>
</gene>
<evidence type="ECO:0000256" key="8">
    <source>
        <dbReference type="ARBA" id="ARBA00049244"/>
    </source>
</evidence>
<keyword evidence="5" id="KW-0862">Zinc</keyword>
<dbReference type="RefSeq" id="WP_008856295.1">
    <property type="nucleotide sequence ID" value="NZ_JH591026.1"/>
</dbReference>
<dbReference type="SUPFAM" id="SSF48019">
    <property type="entry name" value="post-AAA+ oligomerization domain-like"/>
    <property type="match status" value="1"/>
</dbReference>
<dbReference type="Gene3D" id="1.10.8.60">
    <property type="match status" value="1"/>
</dbReference>
<dbReference type="InterPro" id="IPR012763">
    <property type="entry name" value="DNA_pol_III_sug/sutau_N"/>
</dbReference>
<dbReference type="OrthoDB" id="9810148at2"/>
<dbReference type="SMART" id="SM00382">
    <property type="entry name" value="AAA"/>
    <property type="match status" value="1"/>
</dbReference>
<dbReference type="GO" id="GO:0046872">
    <property type="term" value="F:metal ion binding"/>
    <property type="evidence" value="ECO:0007669"/>
    <property type="project" value="UniProtKB-KW"/>
</dbReference>
<feature type="compositionally biased region" description="Polar residues" evidence="9">
    <location>
        <begin position="401"/>
        <end position="422"/>
    </location>
</feature>
<dbReference type="PRINTS" id="PR00300">
    <property type="entry name" value="CLPPROTEASEA"/>
</dbReference>
<dbReference type="AlphaFoldDB" id="H1LEU0"/>
<evidence type="ECO:0000259" key="10">
    <source>
        <dbReference type="SMART" id="SM00382"/>
    </source>
</evidence>
<feature type="region of interest" description="Disordered" evidence="9">
    <location>
        <begin position="401"/>
        <end position="426"/>
    </location>
</feature>
<keyword evidence="7" id="KW-0239">DNA-directed DNA polymerase</keyword>
<keyword evidence="6" id="KW-0067">ATP-binding</keyword>
<dbReference type="GO" id="GO:0003887">
    <property type="term" value="F:DNA-directed DNA polymerase activity"/>
    <property type="evidence" value="ECO:0007669"/>
    <property type="project" value="UniProtKB-KW"/>
</dbReference>
<dbReference type="Pfam" id="PF13177">
    <property type="entry name" value="DNA_pol3_delta2"/>
    <property type="match status" value="1"/>
</dbReference>
<evidence type="ECO:0000256" key="6">
    <source>
        <dbReference type="ARBA" id="ARBA00022840"/>
    </source>
</evidence>
<dbReference type="InterPro" id="IPR027417">
    <property type="entry name" value="P-loop_NTPase"/>
</dbReference>
<evidence type="ECO:0000256" key="9">
    <source>
        <dbReference type="SAM" id="MobiDB-lite"/>
    </source>
</evidence>
<name>H1LEU0_9LACO</name>
<organism evidence="11 12">
    <name type="scientific">Lentilactobacillus kisonensis F0435</name>
    <dbReference type="NCBI Taxonomy" id="797516"/>
    <lineage>
        <taxon>Bacteria</taxon>
        <taxon>Bacillati</taxon>
        <taxon>Bacillota</taxon>
        <taxon>Bacilli</taxon>
        <taxon>Lactobacillales</taxon>
        <taxon>Lactobacillaceae</taxon>
        <taxon>Lentilactobacillus</taxon>
    </lineage>
</organism>
<evidence type="ECO:0000256" key="5">
    <source>
        <dbReference type="ARBA" id="ARBA00022833"/>
    </source>
</evidence>
<comment type="similarity">
    <text evidence="1">Belongs to the DnaX/STICHEL family.</text>
</comment>
<keyword evidence="7" id="KW-0808">Transferase</keyword>
<dbReference type="GO" id="GO:0009360">
    <property type="term" value="C:DNA polymerase III complex"/>
    <property type="evidence" value="ECO:0007669"/>
    <property type="project" value="InterPro"/>
</dbReference>
<feature type="domain" description="AAA+ ATPase" evidence="10">
    <location>
        <begin position="37"/>
        <end position="179"/>
    </location>
</feature>
<dbReference type="GO" id="GO:0005524">
    <property type="term" value="F:ATP binding"/>
    <property type="evidence" value="ECO:0007669"/>
    <property type="project" value="UniProtKB-KW"/>
</dbReference>
<evidence type="ECO:0000256" key="3">
    <source>
        <dbReference type="ARBA" id="ARBA00022723"/>
    </source>
</evidence>
<comment type="caution">
    <text evidence="11">The sequence shown here is derived from an EMBL/GenBank/DDBJ whole genome shotgun (WGS) entry which is preliminary data.</text>
</comment>
<dbReference type="EMBL" id="AGRJ01000109">
    <property type="protein sequence ID" value="EHO52295.1"/>
    <property type="molecule type" value="Genomic_DNA"/>
</dbReference>
<dbReference type="CDD" id="cd18137">
    <property type="entry name" value="HLD_clamp_pol_III_gamma_tau"/>
    <property type="match status" value="1"/>
</dbReference>
<evidence type="ECO:0000256" key="2">
    <source>
        <dbReference type="ARBA" id="ARBA00012417"/>
    </source>
</evidence>
<dbReference type="GO" id="GO:0006261">
    <property type="term" value="P:DNA-templated DNA replication"/>
    <property type="evidence" value="ECO:0007669"/>
    <property type="project" value="TreeGrafter"/>
</dbReference>
<keyword evidence="7" id="KW-0548">Nucleotidyltransferase</keyword>
<dbReference type="SUPFAM" id="SSF52540">
    <property type="entry name" value="P-loop containing nucleoside triphosphate hydrolases"/>
    <property type="match status" value="1"/>
</dbReference>
<dbReference type="NCBIfam" id="TIGR02397">
    <property type="entry name" value="dnaX_nterm"/>
    <property type="match status" value="1"/>
</dbReference>
<dbReference type="Pfam" id="PF22608">
    <property type="entry name" value="DNAX_ATPase_lid"/>
    <property type="match status" value="1"/>
</dbReference>
<comment type="catalytic activity">
    <reaction evidence="8">
        <text>DNA(n) + a 2'-deoxyribonucleoside 5'-triphosphate = DNA(n+1) + diphosphate</text>
        <dbReference type="Rhea" id="RHEA:22508"/>
        <dbReference type="Rhea" id="RHEA-COMP:17339"/>
        <dbReference type="Rhea" id="RHEA-COMP:17340"/>
        <dbReference type="ChEBI" id="CHEBI:33019"/>
        <dbReference type="ChEBI" id="CHEBI:61560"/>
        <dbReference type="ChEBI" id="CHEBI:173112"/>
        <dbReference type="EC" id="2.7.7.7"/>
    </reaction>
</comment>
<dbReference type="InterPro" id="IPR008921">
    <property type="entry name" value="DNA_pol3_clamp-load_cplx_C"/>
</dbReference>
<dbReference type="Gene3D" id="1.20.272.10">
    <property type="match status" value="1"/>
</dbReference>
<dbReference type="InterPro" id="IPR050238">
    <property type="entry name" value="DNA_Rep/Repair_Clamp_Loader"/>
</dbReference>
<sequence>MSYQALYRVWRPQRFDEIVGQSIITRTLKNALITKQISHAYLFTGPRGTGKTSAAKIFAKAVNCHYLKDGEPCNQCETCKAINEGSLNDVIEIDAASNNGVEEIRDIRDKAKYAPTQADYKVYIIDEVHMLSTGAFNALLKTLEEPPTNVIFILATTEPHKIPATIISRTQKFDFKRIKPKDILERMAYILKQKDVSYDDRALKLIAKAAEGGMRDALSILDQAMSYGDNQITYENALLVTGSVTNELLTTYMEQVHQKDTKSALMTVQKILDGGKDASRFIEDLTSYCQDILLYQQDPQMVEQMELGIIDDQFKKLSGEISDQDIYQMINELNEISNSLRFTAHPDVYLEVLTVKITHLDENSSPKAVNSATAPQTNAKVADQITRLTDQVAQLQQDKIDSLKQSPVTNSDEPGESVQSAPKSVAAKPVNEHVEIAKIYPILGSATRKQLNQFKEVWPDLMNTLTVTQRAVMHVSKPVAASANGVIVSFDYSFLYQKAQGDRELRDALENNLDRIVGKAPQIVFVPENQWPDIRRDYLASHKAKLATGKQEAADPDPKAEPSDDENEKPVVKKAEELFGKEILDIKND</sequence>
<dbReference type="PATRIC" id="fig|797516.3.peg.992"/>
<dbReference type="InterPro" id="IPR001270">
    <property type="entry name" value="ClpA/B"/>
</dbReference>
<dbReference type="HOGENOM" id="CLU_006229_0_3_9"/>